<dbReference type="InterPro" id="IPR016040">
    <property type="entry name" value="NAD(P)-bd_dom"/>
</dbReference>
<dbReference type="SUPFAM" id="SSF51735">
    <property type="entry name" value="NAD(P)-binding Rossmann-fold domains"/>
    <property type="match status" value="1"/>
</dbReference>
<name>A0A8B8AAS8_CRAVI</name>
<evidence type="ECO:0000256" key="1">
    <source>
        <dbReference type="ARBA" id="ARBA00093483"/>
    </source>
</evidence>
<dbReference type="PANTHER" id="PTHR14097:SF7">
    <property type="entry name" value="OXIDOREDUCTASE HTATIP2"/>
    <property type="match status" value="1"/>
</dbReference>
<dbReference type="GO" id="GO:0051170">
    <property type="term" value="P:import into nucleus"/>
    <property type="evidence" value="ECO:0007669"/>
    <property type="project" value="TreeGrafter"/>
</dbReference>
<proteinExistence type="predicted"/>
<reference evidence="4" key="1">
    <citation type="submission" date="2024-06" db="UniProtKB">
        <authorList>
            <consortium name="RefSeq"/>
        </authorList>
    </citation>
    <scope>NUCLEOTIDE SEQUENCE [LARGE SCALE GENOMIC DNA]</scope>
</reference>
<gene>
    <name evidence="5" type="primary">LOC111100779</name>
</gene>
<dbReference type="Pfam" id="PF13460">
    <property type="entry name" value="NAD_binding_10"/>
    <property type="match status" value="1"/>
</dbReference>
<feature type="domain" description="NAD(P)-binding" evidence="3">
    <location>
        <begin position="23"/>
        <end position="167"/>
    </location>
</feature>
<dbReference type="AlphaFoldDB" id="A0A8B8AAS8"/>
<evidence type="ECO:0000256" key="2">
    <source>
        <dbReference type="ARBA" id="ARBA00093604"/>
    </source>
</evidence>
<dbReference type="CDD" id="cd05250">
    <property type="entry name" value="CC3_like_SDR_a"/>
    <property type="match status" value="1"/>
</dbReference>
<dbReference type="PANTHER" id="PTHR14097">
    <property type="entry name" value="OXIDOREDUCTASE HTATIP2"/>
    <property type="match status" value="1"/>
</dbReference>
<dbReference type="GeneID" id="111100779"/>
<dbReference type="GO" id="GO:0005737">
    <property type="term" value="C:cytoplasm"/>
    <property type="evidence" value="ECO:0007669"/>
    <property type="project" value="TreeGrafter"/>
</dbReference>
<keyword evidence="4" id="KW-1185">Reference proteome</keyword>
<organism evidence="4 5">
    <name type="scientific">Crassostrea virginica</name>
    <name type="common">Eastern oyster</name>
    <dbReference type="NCBI Taxonomy" id="6565"/>
    <lineage>
        <taxon>Eukaryota</taxon>
        <taxon>Metazoa</taxon>
        <taxon>Spiralia</taxon>
        <taxon>Lophotrochozoa</taxon>
        <taxon>Mollusca</taxon>
        <taxon>Bivalvia</taxon>
        <taxon>Autobranchia</taxon>
        <taxon>Pteriomorphia</taxon>
        <taxon>Ostreida</taxon>
        <taxon>Ostreoidea</taxon>
        <taxon>Ostreidae</taxon>
        <taxon>Crassostrea</taxon>
    </lineage>
</organism>
<dbReference type="InterPro" id="IPR036291">
    <property type="entry name" value="NAD(P)-bd_dom_sf"/>
</dbReference>
<evidence type="ECO:0000313" key="4">
    <source>
        <dbReference type="Proteomes" id="UP000694844"/>
    </source>
</evidence>
<sequence length="231" mass="25916">MATEEDLEKFRKEDHVAFVVGYTGETGKELVKALSATKPFTRVVLIGRRKSSVTDKFGEGFEEKVVDFDHLEDYRDAFAGCDVGFNCLGTTRSKSGGKEGFIKVDHDYVMRTAELARASDCKRFLHVSSTGSDKNSCLLYPQTKGQVEEELKDLQFEHLSIFRPGFLICDREESRIGEKIAKCLCMPCFCCCGKYSAVSTEILAHAMVRRACHPNGKVETIDNKTIHYIAE</sequence>
<dbReference type="Proteomes" id="UP000694844">
    <property type="component" value="Chromosome 1"/>
</dbReference>
<reference evidence="5" key="2">
    <citation type="submission" date="2025-08" db="UniProtKB">
        <authorList>
            <consortium name="RefSeq"/>
        </authorList>
    </citation>
    <scope>IDENTIFICATION</scope>
    <source>
        <tissue evidence="5">Whole sample</tissue>
    </source>
</reference>
<comment type="subunit">
    <text evidence="1">Monomer. Forms homodimers during oxidative stress. Interacts (via N-terminus) with elongation factor EEF1A1 (via middle-region); the interaction is direct and competes with EEF1A1 binding to guanyl-nucleotide exchange factor EEF1B2, thereby inhibiting GDP for GTP exchange and reactivation of EEF1A1. Interacts with nuclear transport receptors XPO4, IPO5/RANBP5, IPO7, IPO9 and KPNB1 as well as GCN1L1/GCN1 and LRPPRC probably through their HEAT repeats. Binds NCOA5/CIA.</text>
</comment>
<dbReference type="OrthoDB" id="430436at2759"/>
<dbReference type="RefSeq" id="XP_022288581.1">
    <property type="nucleotide sequence ID" value="XM_022432873.1"/>
</dbReference>
<accession>A0A8B8AAS8</accession>
<dbReference type="GO" id="GO:0003824">
    <property type="term" value="F:catalytic activity"/>
    <property type="evidence" value="ECO:0007669"/>
    <property type="project" value="UniProtKB-ARBA"/>
</dbReference>
<dbReference type="KEGG" id="cvn:111100779"/>
<dbReference type="Gene3D" id="3.40.50.720">
    <property type="entry name" value="NAD(P)-binding Rossmann-like Domain"/>
    <property type="match status" value="1"/>
</dbReference>
<protein>
    <recommendedName>
        <fullName evidence="2">Protein HTATIP2</fullName>
    </recommendedName>
</protein>
<evidence type="ECO:0000313" key="5">
    <source>
        <dbReference type="RefSeq" id="XP_022288581.1"/>
    </source>
</evidence>
<evidence type="ECO:0000259" key="3">
    <source>
        <dbReference type="Pfam" id="PF13460"/>
    </source>
</evidence>